<keyword evidence="3" id="KW-1185">Reference proteome</keyword>
<feature type="region of interest" description="Disordered" evidence="1">
    <location>
        <begin position="107"/>
        <end position="143"/>
    </location>
</feature>
<name>A0ABR3ISM4_9AGAR</name>
<sequence>MRIRLVPNPPHPEVLFSIVFDDLREPLPSPISWVNQFNSLVAENLELPALHHSLDKAACLPSLLEDVSFNLNTLTISCTFVDGAMEEWPLMDMACLQALQGVISDVNSSAREAEREREREQQERLERQTPPPSPTKQKGHKKQRSLLMTLVSQVFNLSSSRSSSPPSTPPPRVAPLPPVSPSATVALLSPRFLRRRARSTLVDSFRRYVVPELAPRLNSGGYYGWIVQSTFRRASARMEEIAGQQSEPFSLAVQTRGPWDAPSSGFYYQSTPLPSPPPLCEDDDSEDTDTDGSSVHTPTSSHFNTISSAYQLHASSASSSAPSPSRPNTAHASVPYEPCMTHRDLAEYTTLSTMTTHLRQLLMYSQEHAAHMENEKKSFEAVLEIRGRRRAWLNKTLVGGPRGGIMDVGLAMPFRSSPLSRCSWSSDDYELVPDYEERLAAGVRRLRLSDGPRLFPVAEESEEELCMAKELGLDEGLALEEGRAVWTGEDASECGLQVELDLPQVRPRIRTSSMRIHRRRWLDPQIPPCPDVNEVPPPLRLVTPPIPPLPQLPTSSLLCQPLAKPPPIAMGLDGELEYGMGVGPDGALDYNSSSAAEFTLSMDLPIRARVQGRRKAGGSWGRRPSLDQAFTVDIC</sequence>
<organism evidence="2 3">
    <name type="scientific">Hohenbuehelia grisea</name>
    <dbReference type="NCBI Taxonomy" id="104357"/>
    <lineage>
        <taxon>Eukaryota</taxon>
        <taxon>Fungi</taxon>
        <taxon>Dikarya</taxon>
        <taxon>Basidiomycota</taxon>
        <taxon>Agaricomycotina</taxon>
        <taxon>Agaricomycetes</taxon>
        <taxon>Agaricomycetidae</taxon>
        <taxon>Agaricales</taxon>
        <taxon>Pleurotineae</taxon>
        <taxon>Pleurotaceae</taxon>
        <taxon>Hohenbuehelia</taxon>
    </lineage>
</organism>
<evidence type="ECO:0000313" key="2">
    <source>
        <dbReference type="EMBL" id="KAL0946293.1"/>
    </source>
</evidence>
<proteinExistence type="predicted"/>
<reference evidence="3" key="1">
    <citation type="submission" date="2024-06" db="EMBL/GenBank/DDBJ databases">
        <title>Multi-omics analyses provide insights into the biosynthesis of the anticancer antibiotic pleurotin in Hohenbuehelia grisea.</title>
        <authorList>
            <person name="Weaver J.A."/>
            <person name="Alberti F."/>
        </authorList>
    </citation>
    <scope>NUCLEOTIDE SEQUENCE [LARGE SCALE GENOMIC DNA]</scope>
    <source>
        <strain evidence="3">T-177</strain>
    </source>
</reference>
<feature type="compositionally biased region" description="Basic and acidic residues" evidence="1">
    <location>
        <begin position="111"/>
        <end position="127"/>
    </location>
</feature>
<protein>
    <submittedName>
        <fullName evidence="2">Uncharacterized protein</fullName>
    </submittedName>
</protein>
<feature type="compositionally biased region" description="Acidic residues" evidence="1">
    <location>
        <begin position="280"/>
        <end position="290"/>
    </location>
</feature>
<accession>A0ABR3ISM4</accession>
<feature type="region of interest" description="Disordered" evidence="1">
    <location>
        <begin position="264"/>
        <end position="301"/>
    </location>
</feature>
<dbReference type="EMBL" id="JASNQZ010000015">
    <property type="protein sequence ID" value="KAL0946293.1"/>
    <property type="molecule type" value="Genomic_DNA"/>
</dbReference>
<comment type="caution">
    <text evidence="2">The sequence shown here is derived from an EMBL/GenBank/DDBJ whole genome shotgun (WGS) entry which is preliminary data.</text>
</comment>
<feature type="region of interest" description="Disordered" evidence="1">
    <location>
        <begin position="158"/>
        <end position="180"/>
    </location>
</feature>
<evidence type="ECO:0000256" key="1">
    <source>
        <dbReference type="SAM" id="MobiDB-lite"/>
    </source>
</evidence>
<feature type="compositionally biased region" description="Pro residues" evidence="1">
    <location>
        <begin position="166"/>
        <end position="180"/>
    </location>
</feature>
<gene>
    <name evidence="2" type="ORF">HGRIS_012542</name>
</gene>
<dbReference type="Proteomes" id="UP001556367">
    <property type="component" value="Unassembled WGS sequence"/>
</dbReference>
<feature type="compositionally biased region" description="Low complexity" evidence="1">
    <location>
        <begin position="314"/>
        <end position="323"/>
    </location>
</feature>
<feature type="region of interest" description="Disordered" evidence="1">
    <location>
        <begin position="314"/>
        <end position="335"/>
    </location>
</feature>
<evidence type="ECO:0000313" key="3">
    <source>
        <dbReference type="Proteomes" id="UP001556367"/>
    </source>
</evidence>